<dbReference type="EMBL" id="JAWXXX010000001">
    <property type="protein sequence ID" value="MDX5892968.1"/>
    <property type="molecule type" value="Genomic_DNA"/>
</dbReference>
<gene>
    <name evidence="3" type="ORF">RradSPS_0272</name>
    <name evidence="4" type="ORF">SIL72_02885</name>
</gene>
<feature type="region of interest" description="Disordered" evidence="2">
    <location>
        <begin position="1"/>
        <end position="22"/>
    </location>
</feature>
<comment type="similarity">
    <text evidence="1">Belongs to the asp23 family.</text>
</comment>
<organism evidence="3 5">
    <name type="scientific">Rubrobacter radiotolerans</name>
    <name type="common">Arthrobacter radiotolerans</name>
    <dbReference type="NCBI Taxonomy" id="42256"/>
    <lineage>
        <taxon>Bacteria</taxon>
        <taxon>Bacillati</taxon>
        <taxon>Actinomycetota</taxon>
        <taxon>Rubrobacteria</taxon>
        <taxon>Rubrobacterales</taxon>
        <taxon>Rubrobacteraceae</taxon>
        <taxon>Rubrobacter</taxon>
    </lineage>
</organism>
<evidence type="ECO:0000313" key="4">
    <source>
        <dbReference type="EMBL" id="MDX5892968.1"/>
    </source>
</evidence>
<reference evidence="4" key="2">
    <citation type="submission" date="2023-11" db="EMBL/GenBank/DDBJ databases">
        <title>MicrobeMod: A computational toolkit for identifying prokaryotic methylation and restriction-modification with nanopore sequencing.</title>
        <authorList>
            <person name="Crits-Christoph A."/>
            <person name="Kang S.C."/>
            <person name="Lee H."/>
            <person name="Ostrov N."/>
        </authorList>
    </citation>
    <scope>NUCLEOTIDE SEQUENCE</scope>
    <source>
        <strain evidence="4">ATCC 51242</strain>
    </source>
</reference>
<dbReference type="AlphaFoldDB" id="A0A023X0Q1"/>
<dbReference type="STRING" id="42256.RradSPS_0272"/>
<reference evidence="3 5" key="1">
    <citation type="submission" date="2014-03" db="EMBL/GenBank/DDBJ databases">
        <title>Complete genome sequence of the Radio-Resistant Rubrobacter radiotolerans RSPS-4.</title>
        <authorList>
            <person name="Egas C.C."/>
            <person name="Barroso C.C."/>
            <person name="Froufe H.J.C."/>
            <person name="Pacheco J.J."/>
            <person name="Albuquerque L.L."/>
            <person name="da Costa M.M.S."/>
        </authorList>
    </citation>
    <scope>NUCLEOTIDE SEQUENCE [LARGE SCALE GENOMIC DNA]</scope>
    <source>
        <strain evidence="3 5">RSPS-4</strain>
    </source>
</reference>
<evidence type="ECO:0000256" key="1">
    <source>
        <dbReference type="ARBA" id="ARBA00005721"/>
    </source>
</evidence>
<feature type="region of interest" description="Disordered" evidence="2">
    <location>
        <begin position="138"/>
        <end position="163"/>
    </location>
</feature>
<name>A0A023X0Q1_RUBRA</name>
<dbReference type="eggNOG" id="COG1302">
    <property type="taxonomic scope" value="Bacteria"/>
</dbReference>
<dbReference type="KEGG" id="rrd:RradSPS_0272"/>
<dbReference type="PANTHER" id="PTHR34297">
    <property type="entry name" value="HYPOTHETICAL CYTOSOLIC PROTEIN-RELATED"/>
    <property type="match status" value="1"/>
</dbReference>
<dbReference type="InterPro" id="IPR005531">
    <property type="entry name" value="Asp23"/>
</dbReference>
<dbReference type="Proteomes" id="UP001281130">
    <property type="component" value="Unassembled WGS sequence"/>
</dbReference>
<protein>
    <submittedName>
        <fullName evidence="4">Asp23/Gls24 family envelope stress response protein</fullName>
    </submittedName>
</protein>
<dbReference type="Pfam" id="PF03780">
    <property type="entry name" value="Asp23"/>
    <property type="match status" value="1"/>
</dbReference>
<sequence>MSEQRTQQSSQSGRNSLQTEKGNTVIQDGVVSKIAGIAAGEVDGIRMGGGASQTVGNLLSSVTGGSAGGGSRSQGVSVEVGQEEAALDLTCTAEYGKSIPQLTEAVRRNVINRVESLVGLKVTEVNITVSDIYFPQEEAERERQKQLEQQQREQDQQSQSRVQ</sequence>
<dbReference type="RefSeq" id="WP_038680169.1">
    <property type="nucleotide sequence ID" value="NZ_CP007514.1"/>
</dbReference>
<keyword evidence="5" id="KW-1185">Reference proteome</keyword>
<dbReference type="OrthoDB" id="9808942at2"/>
<evidence type="ECO:0000256" key="2">
    <source>
        <dbReference type="SAM" id="MobiDB-lite"/>
    </source>
</evidence>
<feature type="compositionally biased region" description="Basic and acidic residues" evidence="2">
    <location>
        <begin position="138"/>
        <end position="155"/>
    </location>
</feature>
<dbReference type="PANTHER" id="PTHR34297:SF3">
    <property type="entry name" value="ALKALINE SHOCK PROTEIN 23"/>
    <property type="match status" value="1"/>
</dbReference>
<evidence type="ECO:0000313" key="5">
    <source>
        <dbReference type="Proteomes" id="UP000025229"/>
    </source>
</evidence>
<proteinExistence type="inferred from homology"/>
<dbReference type="Proteomes" id="UP000025229">
    <property type="component" value="Chromosome"/>
</dbReference>
<dbReference type="PATRIC" id="fig|42256.3.peg.275"/>
<dbReference type="HOGENOM" id="CLU_113198_1_0_11"/>
<accession>A0A023X0Q1</accession>
<evidence type="ECO:0000313" key="3">
    <source>
        <dbReference type="EMBL" id="AHY45555.1"/>
    </source>
</evidence>
<dbReference type="EMBL" id="CP007514">
    <property type="protein sequence ID" value="AHY45555.1"/>
    <property type="molecule type" value="Genomic_DNA"/>
</dbReference>